<dbReference type="STRING" id="6205.A0A0R3XB20"/>
<reference evidence="6" key="1">
    <citation type="submission" date="2017-02" db="UniProtKB">
        <authorList>
            <consortium name="WormBaseParasite"/>
        </authorList>
    </citation>
    <scope>IDENTIFICATION</scope>
</reference>
<gene>
    <name evidence="4" type="ORF">TTAC_LOCUS10730</name>
</gene>
<dbReference type="Proteomes" id="UP000274429">
    <property type="component" value="Unassembled WGS sequence"/>
</dbReference>
<protein>
    <submittedName>
        <fullName evidence="6">DUF2428 domain-containing protein</fullName>
    </submittedName>
</protein>
<dbReference type="GO" id="GO:0005730">
    <property type="term" value="C:nucleolus"/>
    <property type="evidence" value="ECO:0007669"/>
    <property type="project" value="InterPro"/>
</dbReference>
<sequence>MREVVLKKGNRKFLDLFWDIASPEVNKRDAAIVLQDIQEHISYTLDRLSKGLRSSSPASKAGFLSALVSILQDNEDISTKALFSALEKNVFSFKAHDARELVAANLAKIDCLAMLYRSGRLSDLDNEEHKRIASVLTPLAKVETCLQPMASVVSQVAPHLDHTSIIFYEDLISQLWDLSWKAEEPTASQILFILRLQDHPQVMSVVQNNLRLETESKSVIKRIFNAVKACNQASDREVAAELVAQFRSSSIFNKLWARISTPIDRPESPVSQRLCILKMALILLSKLQTDEQFKVVVTPTFLAFLGKQLSNPKLSSHEDICRAVNSLLSHFKNRVLEEDSILENNNDCRFSSPNESVIYASHLFANIANQAPLFDSTLAPKAPHLLSLLLDCSSAALSEEYLCEWSQNLQSLFVAIRDDSTTTIGTVDRKRLHILELLRSIVFIIITRANTTSNLDSLCEVLDFLLLVANSGAVPLKAAEVAITSAVAVASLTQLGRCLTLLVRRVPLRTEMRISQSTKPCKQAMEILIKIMQHLLETGVKICSEGLKDGVELLERFEKAQAMLNDDEGDDDVVEQWIGILYASTTIYALTLHSGRSSLYFYVN</sequence>
<dbReference type="GO" id="GO:0003714">
    <property type="term" value="F:transcription corepressor activity"/>
    <property type="evidence" value="ECO:0007669"/>
    <property type="project" value="TreeGrafter"/>
</dbReference>
<evidence type="ECO:0000256" key="2">
    <source>
        <dbReference type="ARBA" id="ARBA00006809"/>
    </source>
</evidence>
<name>A0A0R3XB20_HYDTA</name>
<evidence type="ECO:0000313" key="6">
    <source>
        <dbReference type="WBParaSite" id="TTAC_0001074701-mRNA-1"/>
    </source>
</evidence>
<keyword evidence="3" id="KW-0539">Nucleus</keyword>
<accession>A0A0R3XB20</accession>
<dbReference type="InterPro" id="IPR007015">
    <property type="entry name" value="DNA_pol_V/MYBBP1A"/>
</dbReference>
<comment type="subcellular location">
    <subcellularLocation>
        <location evidence="1">Nucleus</location>
    </subcellularLocation>
</comment>
<dbReference type="GO" id="GO:0043565">
    <property type="term" value="F:sequence-specific DNA binding"/>
    <property type="evidence" value="ECO:0007669"/>
    <property type="project" value="TreeGrafter"/>
</dbReference>
<dbReference type="WBParaSite" id="TTAC_0001074701-mRNA-1">
    <property type="protein sequence ID" value="TTAC_0001074701-mRNA-1"/>
    <property type="gene ID" value="TTAC_0001074701"/>
</dbReference>
<evidence type="ECO:0000313" key="4">
    <source>
        <dbReference type="EMBL" id="VDM35710.1"/>
    </source>
</evidence>
<proteinExistence type="inferred from homology"/>
<dbReference type="Pfam" id="PF04931">
    <property type="entry name" value="DNA_pol_phi"/>
    <property type="match status" value="1"/>
</dbReference>
<dbReference type="InterPro" id="IPR016024">
    <property type="entry name" value="ARM-type_fold"/>
</dbReference>
<comment type="similarity">
    <text evidence="2">Belongs to the MYBBP1A family.</text>
</comment>
<evidence type="ECO:0000313" key="5">
    <source>
        <dbReference type="Proteomes" id="UP000274429"/>
    </source>
</evidence>
<evidence type="ECO:0000256" key="3">
    <source>
        <dbReference type="ARBA" id="ARBA00023242"/>
    </source>
</evidence>
<keyword evidence="5" id="KW-1185">Reference proteome</keyword>
<dbReference type="PANTHER" id="PTHR13213:SF2">
    <property type="entry name" value="MYB-BINDING PROTEIN 1A"/>
    <property type="match status" value="1"/>
</dbReference>
<dbReference type="EMBL" id="UYWX01022144">
    <property type="protein sequence ID" value="VDM35710.1"/>
    <property type="molecule type" value="Genomic_DNA"/>
</dbReference>
<reference evidence="4 5" key="2">
    <citation type="submission" date="2018-11" db="EMBL/GenBank/DDBJ databases">
        <authorList>
            <consortium name="Pathogen Informatics"/>
        </authorList>
    </citation>
    <scope>NUCLEOTIDE SEQUENCE [LARGE SCALE GENOMIC DNA]</scope>
</reference>
<dbReference type="SUPFAM" id="SSF48371">
    <property type="entry name" value="ARM repeat"/>
    <property type="match status" value="1"/>
</dbReference>
<dbReference type="OrthoDB" id="342531at2759"/>
<dbReference type="PANTHER" id="PTHR13213">
    <property type="entry name" value="MYB-BINDING PROTEIN 1A FAMILY MEMBER"/>
    <property type="match status" value="1"/>
</dbReference>
<dbReference type="AlphaFoldDB" id="A0A0R3XB20"/>
<organism evidence="6">
    <name type="scientific">Hydatigena taeniaeformis</name>
    <name type="common">Feline tapeworm</name>
    <name type="synonym">Taenia taeniaeformis</name>
    <dbReference type="NCBI Taxonomy" id="6205"/>
    <lineage>
        <taxon>Eukaryota</taxon>
        <taxon>Metazoa</taxon>
        <taxon>Spiralia</taxon>
        <taxon>Lophotrochozoa</taxon>
        <taxon>Platyhelminthes</taxon>
        <taxon>Cestoda</taxon>
        <taxon>Eucestoda</taxon>
        <taxon>Cyclophyllidea</taxon>
        <taxon>Taeniidae</taxon>
        <taxon>Hydatigera</taxon>
    </lineage>
</organism>
<evidence type="ECO:0000256" key="1">
    <source>
        <dbReference type="ARBA" id="ARBA00004123"/>
    </source>
</evidence>
<dbReference type="GO" id="GO:0003723">
    <property type="term" value="F:RNA binding"/>
    <property type="evidence" value="ECO:0007669"/>
    <property type="project" value="TreeGrafter"/>
</dbReference>